<comment type="subcellular location">
    <subcellularLocation>
        <location evidence="2">Cell membrane</location>
        <topology evidence="2">Multi-pass membrane protein</topology>
    </subcellularLocation>
</comment>
<keyword evidence="7 14" id="KW-0812">Transmembrane</keyword>
<gene>
    <name evidence="17" type="ORF">SAMN05444373_100455</name>
</gene>
<reference evidence="17 18" key="1">
    <citation type="submission" date="2016-11" db="EMBL/GenBank/DDBJ databases">
        <authorList>
            <person name="Varghese N."/>
            <person name="Submissions S."/>
        </authorList>
    </citation>
    <scope>NUCLEOTIDE SEQUENCE [LARGE SCALE GENOMIC DNA]</scope>
    <source>
        <strain evidence="17 18">DSM 19027</strain>
    </source>
</reference>
<keyword evidence="10" id="KW-0067">ATP-binding</keyword>
<accession>A0A1M6C5E1</accession>
<dbReference type="CDD" id="cd06225">
    <property type="entry name" value="HAMP"/>
    <property type="match status" value="1"/>
</dbReference>
<dbReference type="Gene3D" id="6.10.340.10">
    <property type="match status" value="1"/>
</dbReference>
<evidence type="ECO:0000256" key="3">
    <source>
        <dbReference type="ARBA" id="ARBA00012438"/>
    </source>
</evidence>
<dbReference type="InterPro" id="IPR003660">
    <property type="entry name" value="HAMP_dom"/>
</dbReference>
<keyword evidence="13 14" id="KW-0472">Membrane</keyword>
<dbReference type="InterPro" id="IPR003661">
    <property type="entry name" value="HisK_dim/P_dom"/>
</dbReference>
<dbReference type="PRINTS" id="PR00344">
    <property type="entry name" value="BCTRLSENSOR"/>
</dbReference>
<dbReference type="InterPro" id="IPR050398">
    <property type="entry name" value="HssS/ArlS-like"/>
</dbReference>
<dbReference type="InterPro" id="IPR036097">
    <property type="entry name" value="HisK_dim/P_sf"/>
</dbReference>
<evidence type="ECO:0000256" key="14">
    <source>
        <dbReference type="SAM" id="Phobius"/>
    </source>
</evidence>
<evidence type="ECO:0000256" key="6">
    <source>
        <dbReference type="ARBA" id="ARBA00022679"/>
    </source>
</evidence>
<feature type="transmembrane region" description="Helical" evidence="14">
    <location>
        <begin position="192"/>
        <end position="212"/>
    </location>
</feature>
<dbReference type="PROSITE" id="PS50109">
    <property type="entry name" value="HIS_KIN"/>
    <property type="match status" value="1"/>
</dbReference>
<dbReference type="InterPro" id="IPR003594">
    <property type="entry name" value="HATPase_dom"/>
</dbReference>
<evidence type="ECO:0000259" key="15">
    <source>
        <dbReference type="PROSITE" id="PS50109"/>
    </source>
</evidence>
<dbReference type="Gene3D" id="3.30.565.10">
    <property type="entry name" value="Histidine kinase-like ATPase, C-terminal domain"/>
    <property type="match status" value="1"/>
</dbReference>
<dbReference type="Proteomes" id="UP000324781">
    <property type="component" value="Unassembled WGS sequence"/>
</dbReference>
<evidence type="ECO:0000256" key="13">
    <source>
        <dbReference type="ARBA" id="ARBA00023136"/>
    </source>
</evidence>
<evidence type="ECO:0000256" key="9">
    <source>
        <dbReference type="ARBA" id="ARBA00022777"/>
    </source>
</evidence>
<dbReference type="RefSeq" id="WP_149677723.1">
    <property type="nucleotide sequence ID" value="NZ_FQZP01000004.1"/>
</dbReference>
<dbReference type="Pfam" id="PF02518">
    <property type="entry name" value="HATPase_c"/>
    <property type="match status" value="1"/>
</dbReference>
<evidence type="ECO:0000256" key="1">
    <source>
        <dbReference type="ARBA" id="ARBA00000085"/>
    </source>
</evidence>
<dbReference type="SMART" id="SM00387">
    <property type="entry name" value="HATPase_c"/>
    <property type="match status" value="1"/>
</dbReference>
<evidence type="ECO:0000256" key="4">
    <source>
        <dbReference type="ARBA" id="ARBA00022475"/>
    </source>
</evidence>
<keyword evidence="9 17" id="KW-0418">Kinase</keyword>
<keyword evidence="4" id="KW-1003">Cell membrane</keyword>
<dbReference type="Pfam" id="PF00672">
    <property type="entry name" value="HAMP"/>
    <property type="match status" value="1"/>
</dbReference>
<proteinExistence type="predicted"/>
<keyword evidence="11 14" id="KW-1133">Transmembrane helix</keyword>
<keyword evidence="12" id="KW-0902">Two-component regulatory system</keyword>
<keyword evidence="18" id="KW-1185">Reference proteome</keyword>
<evidence type="ECO:0000313" key="17">
    <source>
        <dbReference type="EMBL" id="SHI56267.1"/>
    </source>
</evidence>
<dbReference type="EC" id="2.7.13.3" evidence="3"/>
<dbReference type="PANTHER" id="PTHR45528:SF1">
    <property type="entry name" value="SENSOR HISTIDINE KINASE CPXA"/>
    <property type="match status" value="1"/>
</dbReference>
<dbReference type="SUPFAM" id="SSF158472">
    <property type="entry name" value="HAMP domain-like"/>
    <property type="match status" value="1"/>
</dbReference>
<protein>
    <recommendedName>
        <fullName evidence="3">histidine kinase</fullName>
        <ecNumber evidence="3">2.7.13.3</ecNumber>
    </recommendedName>
</protein>
<keyword evidence="6" id="KW-0808">Transferase</keyword>
<evidence type="ECO:0000256" key="11">
    <source>
        <dbReference type="ARBA" id="ARBA00022989"/>
    </source>
</evidence>
<dbReference type="GO" id="GO:0005886">
    <property type="term" value="C:plasma membrane"/>
    <property type="evidence" value="ECO:0007669"/>
    <property type="project" value="UniProtKB-SubCell"/>
</dbReference>
<dbReference type="Pfam" id="PF00512">
    <property type="entry name" value="HisKA"/>
    <property type="match status" value="1"/>
</dbReference>
<name>A0A1M6C5E1_9FIRM</name>
<keyword evidence="5" id="KW-0597">Phosphoprotein</keyword>
<dbReference type="InterPro" id="IPR036890">
    <property type="entry name" value="HATPase_C_sf"/>
</dbReference>
<feature type="domain" description="Histidine kinase" evidence="15">
    <location>
        <begin position="273"/>
        <end position="490"/>
    </location>
</feature>
<dbReference type="InterPro" id="IPR005467">
    <property type="entry name" value="His_kinase_dom"/>
</dbReference>
<dbReference type="CDD" id="cd00075">
    <property type="entry name" value="HATPase"/>
    <property type="match status" value="1"/>
</dbReference>
<evidence type="ECO:0000256" key="10">
    <source>
        <dbReference type="ARBA" id="ARBA00022840"/>
    </source>
</evidence>
<dbReference type="AlphaFoldDB" id="A0A1M6C5E1"/>
<dbReference type="CDD" id="cd00082">
    <property type="entry name" value="HisKA"/>
    <property type="match status" value="1"/>
</dbReference>
<dbReference type="Gene3D" id="1.10.287.130">
    <property type="match status" value="1"/>
</dbReference>
<dbReference type="SUPFAM" id="SSF47384">
    <property type="entry name" value="Homodimeric domain of signal transducing histidine kinase"/>
    <property type="match status" value="1"/>
</dbReference>
<evidence type="ECO:0000313" key="18">
    <source>
        <dbReference type="Proteomes" id="UP000324781"/>
    </source>
</evidence>
<dbReference type="SUPFAM" id="SSF55874">
    <property type="entry name" value="ATPase domain of HSP90 chaperone/DNA topoisomerase II/histidine kinase"/>
    <property type="match status" value="1"/>
</dbReference>
<evidence type="ECO:0000259" key="16">
    <source>
        <dbReference type="PROSITE" id="PS50885"/>
    </source>
</evidence>
<dbReference type="SMART" id="SM00388">
    <property type="entry name" value="HisKA"/>
    <property type="match status" value="1"/>
</dbReference>
<dbReference type="FunFam" id="1.10.287.130:FF:000001">
    <property type="entry name" value="Two-component sensor histidine kinase"/>
    <property type="match status" value="1"/>
</dbReference>
<evidence type="ECO:0000256" key="2">
    <source>
        <dbReference type="ARBA" id="ARBA00004651"/>
    </source>
</evidence>
<comment type="catalytic activity">
    <reaction evidence="1">
        <text>ATP + protein L-histidine = ADP + protein N-phospho-L-histidine.</text>
        <dbReference type="EC" id="2.7.13.3"/>
    </reaction>
</comment>
<dbReference type="GO" id="GO:0005524">
    <property type="term" value="F:ATP binding"/>
    <property type="evidence" value="ECO:0007669"/>
    <property type="project" value="UniProtKB-KW"/>
</dbReference>
<dbReference type="GO" id="GO:0000155">
    <property type="term" value="F:phosphorelay sensor kinase activity"/>
    <property type="evidence" value="ECO:0007669"/>
    <property type="project" value="InterPro"/>
</dbReference>
<dbReference type="PROSITE" id="PS50885">
    <property type="entry name" value="HAMP"/>
    <property type="match status" value="1"/>
</dbReference>
<dbReference type="OrthoDB" id="9813151at2"/>
<keyword evidence="8" id="KW-0547">Nucleotide-binding</keyword>
<dbReference type="EMBL" id="FQZP01000004">
    <property type="protein sequence ID" value="SHI56267.1"/>
    <property type="molecule type" value="Genomic_DNA"/>
</dbReference>
<evidence type="ECO:0000256" key="8">
    <source>
        <dbReference type="ARBA" id="ARBA00022741"/>
    </source>
</evidence>
<evidence type="ECO:0000256" key="5">
    <source>
        <dbReference type="ARBA" id="ARBA00022553"/>
    </source>
</evidence>
<dbReference type="FunFam" id="3.30.565.10:FF:000006">
    <property type="entry name" value="Sensor histidine kinase WalK"/>
    <property type="match status" value="1"/>
</dbReference>
<sequence>MGKTLFGKVLVIFVAVLVVCFSVTAVLLGIGLKNMSADQKAEQLLIVGEKTEQALDYFLRQMNGFTDAKLFTNYLESLAENSGSAIWVARTDGYIIFYCNTPASVLNNLEENSQGWYILPEEWEYPPSGYGFNYESGDFYGLFRDTGEEWVTVSRPFSISGIPPFGLTAEGVILVHSKLPTMQNTKYSIPRIFVISGGIGSLVAFLLVFILTRRLVRPLTEMRLAARSIAAGDFSKRIAIRGEDEIAELSRSFNFMVDALENLENTRREFLSNISHELRTPMTTIKGFIDGILDGVIPPENQNTYLSIVRDEVRRMEKLVNDILDLARLQAGDSKLNMTVFDINETVRRCVISLQQMFIRKNLEFTAEFETERLFVRADADAIQRVLLNLLHNAVKFTPEGGNIIVRTSSNHDTVQVEVEDNGPGIPKDELPHVFERFYKADKSRGLDKTGVGLGLAIVRNIILSHHETIRAESEEGRGAKFIFTLRKADAPEKYMLE</sequence>
<dbReference type="InterPro" id="IPR004358">
    <property type="entry name" value="Sig_transdc_His_kin-like_C"/>
</dbReference>
<dbReference type="PANTHER" id="PTHR45528">
    <property type="entry name" value="SENSOR HISTIDINE KINASE CPXA"/>
    <property type="match status" value="1"/>
</dbReference>
<dbReference type="SMART" id="SM00304">
    <property type="entry name" value="HAMP"/>
    <property type="match status" value="1"/>
</dbReference>
<feature type="transmembrane region" description="Helical" evidence="14">
    <location>
        <begin position="6"/>
        <end position="30"/>
    </location>
</feature>
<evidence type="ECO:0000256" key="12">
    <source>
        <dbReference type="ARBA" id="ARBA00023012"/>
    </source>
</evidence>
<organism evidence="17 18">
    <name type="scientific">Thermoclostridium caenicola</name>
    <dbReference type="NCBI Taxonomy" id="659425"/>
    <lineage>
        <taxon>Bacteria</taxon>
        <taxon>Bacillati</taxon>
        <taxon>Bacillota</taxon>
        <taxon>Clostridia</taxon>
        <taxon>Eubacteriales</taxon>
        <taxon>Oscillospiraceae</taxon>
        <taxon>Thermoclostridium</taxon>
    </lineage>
</organism>
<feature type="domain" description="HAMP" evidence="16">
    <location>
        <begin position="213"/>
        <end position="265"/>
    </location>
</feature>
<evidence type="ECO:0000256" key="7">
    <source>
        <dbReference type="ARBA" id="ARBA00022692"/>
    </source>
</evidence>